<dbReference type="AlphaFoldDB" id="A0A4Q0A2N9"/>
<dbReference type="GO" id="GO:0003677">
    <property type="term" value="F:DNA binding"/>
    <property type="evidence" value="ECO:0007669"/>
    <property type="project" value="InterPro"/>
</dbReference>
<dbReference type="PROSITE" id="PS50808">
    <property type="entry name" value="ZF_BED"/>
    <property type="match status" value="1"/>
</dbReference>
<comment type="subcellular location">
    <subcellularLocation>
        <location evidence="1">Nucleus</location>
    </subcellularLocation>
</comment>
<dbReference type="Proteomes" id="UP000268162">
    <property type="component" value="Unassembled WGS sequence"/>
</dbReference>
<evidence type="ECO:0000256" key="6">
    <source>
        <dbReference type="PROSITE-ProRule" id="PRU00042"/>
    </source>
</evidence>
<protein>
    <recommendedName>
        <fullName evidence="11">C2H2-type domain-containing protein</fullName>
    </recommendedName>
</protein>
<dbReference type="InterPro" id="IPR013087">
    <property type="entry name" value="Znf_C2H2_type"/>
</dbReference>
<dbReference type="InterPro" id="IPR003656">
    <property type="entry name" value="Znf_BED"/>
</dbReference>
<dbReference type="PROSITE" id="PS00028">
    <property type="entry name" value="ZINC_FINGER_C2H2_1"/>
    <property type="match status" value="1"/>
</dbReference>
<dbReference type="GO" id="GO:0005634">
    <property type="term" value="C:nucleus"/>
    <property type="evidence" value="ECO:0007669"/>
    <property type="project" value="UniProtKB-SubCell"/>
</dbReference>
<keyword evidence="2" id="KW-0479">Metal-binding</keyword>
<evidence type="ECO:0000256" key="3">
    <source>
        <dbReference type="ARBA" id="ARBA00022771"/>
    </source>
</evidence>
<keyword evidence="3 6" id="KW-0863">Zinc-finger</keyword>
<keyword evidence="4" id="KW-0862">Zinc</keyword>
<organism evidence="9 10">
    <name type="scientific">Dimargaris cristalligena</name>
    <dbReference type="NCBI Taxonomy" id="215637"/>
    <lineage>
        <taxon>Eukaryota</taxon>
        <taxon>Fungi</taxon>
        <taxon>Fungi incertae sedis</taxon>
        <taxon>Zoopagomycota</taxon>
        <taxon>Kickxellomycotina</taxon>
        <taxon>Dimargaritomycetes</taxon>
        <taxon>Dimargaritales</taxon>
        <taxon>Dimargaritaceae</taxon>
        <taxon>Dimargaris</taxon>
    </lineage>
</organism>
<dbReference type="EMBL" id="ML002212">
    <property type="protein sequence ID" value="RKP40354.1"/>
    <property type="molecule type" value="Genomic_DNA"/>
</dbReference>
<evidence type="ECO:0000259" key="7">
    <source>
        <dbReference type="PROSITE" id="PS50157"/>
    </source>
</evidence>
<keyword evidence="10" id="KW-1185">Reference proteome</keyword>
<dbReference type="Gene3D" id="3.30.160.60">
    <property type="entry name" value="Classic Zinc Finger"/>
    <property type="match status" value="1"/>
</dbReference>
<dbReference type="PANTHER" id="PTHR23215:SF0">
    <property type="entry name" value="BUB3-INTERACTING AND GLEBS MOTIF-CONTAINING PROTEIN ZNF207"/>
    <property type="match status" value="1"/>
</dbReference>
<dbReference type="SUPFAM" id="SSF57667">
    <property type="entry name" value="beta-beta-alpha zinc fingers"/>
    <property type="match status" value="1"/>
</dbReference>
<evidence type="ECO:0000313" key="10">
    <source>
        <dbReference type="Proteomes" id="UP000268162"/>
    </source>
</evidence>
<dbReference type="CDD" id="cd20908">
    <property type="entry name" value="SUF4-like"/>
    <property type="match status" value="1"/>
</dbReference>
<evidence type="ECO:0000259" key="8">
    <source>
        <dbReference type="PROSITE" id="PS50808"/>
    </source>
</evidence>
<feature type="domain" description="BED-type" evidence="8">
    <location>
        <begin position="6"/>
        <end position="64"/>
    </location>
</feature>
<reference evidence="10" key="1">
    <citation type="journal article" date="2018" name="Nat. Microbiol.">
        <title>Leveraging single-cell genomics to expand the fungal tree of life.</title>
        <authorList>
            <person name="Ahrendt S.R."/>
            <person name="Quandt C.A."/>
            <person name="Ciobanu D."/>
            <person name="Clum A."/>
            <person name="Salamov A."/>
            <person name="Andreopoulos B."/>
            <person name="Cheng J.F."/>
            <person name="Woyke T."/>
            <person name="Pelin A."/>
            <person name="Henrissat B."/>
            <person name="Reynolds N.K."/>
            <person name="Benny G.L."/>
            <person name="Smith M.E."/>
            <person name="James T.Y."/>
            <person name="Grigoriev I.V."/>
        </authorList>
    </citation>
    <scope>NUCLEOTIDE SEQUENCE [LARGE SCALE GENOMIC DNA]</scope>
    <source>
        <strain evidence="10">RSA 468</strain>
    </source>
</reference>
<accession>A0A4Q0A2N9</accession>
<keyword evidence="5" id="KW-0539">Nucleus</keyword>
<dbReference type="GO" id="GO:0008270">
    <property type="term" value="F:zinc ion binding"/>
    <property type="evidence" value="ECO:0007669"/>
    <property type="project" value="UniProtKB-KW"/>
</dbReference>
<feature type="domain" description="C2H2-type" evidence="7">
    <location>
        <begin position="35"/>
        <end position="58"/>
    </location>
</feature>
<evidence type="ECO:0000313" key="9">
    <source>
        <dbReference type="EMBL" id="RKP40354.1"/>
    </source>
</evidence>
<proteinExistence type="predicted"/>
<gene>
    <name evidence="9" type="ORF">BJ085DRAFT_18812</name>
</gene>
<sequence>MAKKKRKQMKPWCWYCEREFEDELVLINHQKARHFKCSECNKRLNTANGMVIHVGQVHKIKVTK</sequence>
<evidence type="ECO:0000256" key="5">
    <source>
        <dbReference type="ARBA" id="ARBA00023242"/>
    </source>
</evidence>
<evidence type="ECO:0008006" key="11">
    <source>
        <dbReference type="Google" id="ProtNLM"/>
    </source>
</evidence>
<dbReference type="PROSITE" id="PS50157">
    <property type="entry name" value="ZINC_FINGER_C2H2_2"/>
    <property type="match status" value="1"/>
</dbReference>
<dbReference type="SMART" id="SM00355">
    <property type="entry name" value="ZnF_C2H2"/>
    <property type="match status" value="2"/>
</dbReference>
<evidence type="ECO:0000256" key="2">
    <source>
        <dbReference type="ARBA" id="ARBA00022723"/>
    </source>
</evidence>
<name>A0A4Q0A2N9_9FUNG</name>
<dbReference type="InterPro" id="IPR036236">
    <property type="entry name" value="Znf_C2H2_sf"/>
</dbReference>
<evidence type="ECO:0000256" key="4">
    <source>
        <dbReference type="ARBA" id="ARBA00022833"/>
    </source>
</evidence>
<dbReference type="STRING" id="215637.A0A4Q0A2N9"/>
<dbReference type="PANTHER" id="PTHR23215">
    <property type="entry name" value="ZINC FINGER PROTEIN 207"/>
    <property type="match status" value="1"/>
</dbReference>
<evidence type="ECO:0000256" key="1">
    <source>
        <dbReference type="ARBA" id="ARBA00004123"/>
    </source>
</evidence>